<organism evidence="1 2">
    <name type="scientific">Parasphingopyxis lamellibrachiae</name>
    <dbReference type="NCBI Taxonomy" id="680125"/>
    <lineage>
        <taxon>Bacteria</taxon>
        <taxon>Pseudomonadati</taxon>
        <taxon>Pseudomonadota</taxon>
        <taxon>Alphaproteobacteria</taxon>
        <taxon>Sphingomonadales</taxon>
        <taxon>Sphingomonadaceae</taxon>
        <taxon>Parasphingopyxis</taxon>
    </lineage>
</organism>
<dbReference type="GO" id="GO:0016787">
    <property type="term" value="F:hydrolase activity"/>
    <property type="evidence" value="ECO:0007669"/>
    <property type="project" value="UniProtKB-KW"/>
</dbReference>
<sequence length="291" mass="31636">MEYSGSRPEHIIRLGPAVPQSPVILSIPHAGRHYPASLLEAARLDEFALRSLEDRHVDSIVTPLADKGYTIIIAQIARAWIDLNRSEREIDPAMVTPSPGQAGYELTAKVRGGLGLVPRRLAGHGNIYRRAISRTDLSDRICSAHRPYHGQISDMLDAARRRFGIAILLDCHSMPPLRARDGMAPAKIVVGDRHGKSSAPAFAGRAVDICRDFGFRTALNTPYAGGHILSRHARPKRDVHGLQLEICRSLYLDRAHDQPGPALHRITSLIAAIADGLASEALAPPDALAAE</sequence>
<evidence type="ECO:0000313" key="2">
    <source>
        <dbReference type="Proteomes" id="UP000256310"/>
    </source>
</evidence>
<protein>
    <submittedName>
        <fullName evidence="1">N-formylglutamate amidohydrolase</fullName>
    </submittedName>
</protein>
<reference evidence="1 2" key="1">
    <citation type="submission" date="2018-07" db="EMBL/GenBank/DDBJ databases">
        <title>Genomic Encyclopedia of Type Strains, Phase IV (KMG-IV): sequencing the most valuable type-strain genomes for metagenomic binning, comparative biology and taxonomic classification.</title>
        <authorList>
            <person name="Goeker M."/>
        </authorList>
    </citation>
    <scope>NUCLEOTIDE SEQUENCE [LARGE SCALE GENOMIC DNA]</scope>
    <source>
        <strain evidence="1 2">DSM 26725</strain>
    </source>
</reference>
<gene>
    <name evidence="1" type="ORF">DFR46_0991</name>
</gene>
<dbReference type="AlphaFoldDB" id="A0A3D9FFV7"/>
<dbReference type="Gene3D" id="3.40.630.40">
    <property type="entry name" value="Zn-dependent exopeptidases"/>
    <property type="match status" value="1"/>
</dbReference>
<evidence type="ECO:0000313" key="1">
    <source>
        <dbReference type="EMBL" id="RED15981.1"/>
    </source>
</evidence>
<comment type="caution">
    <text evidence="1">The sequence shown here is derived from an EMBL/GenBank/DDBJ whole genome shotgun (WGS) entry which is preliminary data.</text>
</comment>
<dbReference type="RefSeq" id="WP_245953688.1">
    <property type="nucleotide sequence ID" value="NZ_QRDP01000004.1"/>
</dbReference>
<dbReference type="Pfam" id="PF05013">
    <property type="entry name" value="FGase"/>
    <property type="match status" value="1"/>
</dbReference>
<dbReference type="Proteomes" id="UP000256310">
    <property type="component" value="Unassembled WGS sequence"/>
</dbReference>
<proteinExistence type="predicted"/>
<dbReference type="SUPFAM" id="SSF53187">
    <property type="entry name" value="Zn-dependent exopeptidases"/>
    <property type="match status" value="1"/>
</dbReference>
<accession>A0A3D9FFV7</accession>
<dbReference type="EMBL" id="QRDP01000004">
    <property type="protein sequence ID" value="RED15981.1"/>
    <property type="molecule type" value="Genomic_DNA"/>
</dbReference>
<name>A0A3D9FFV7_9SPHN</name>
<dbReference type="InterPro" id="IPR007709">
    <property type="entry name" value="N-FG_amidohydro"/>
</dbReference>
<keyword evidence="1" id="KW-0378">Hydrolase</keyword>
<keyword evidence="2" id="KW-1185">Reference proteome</keyword>